<keyword evidence="2" id="KW-1185">Reference proteome</keyword>
<evidence type="ECO:0000313" key="1">
    <source>
        <dbReference type="EMBL" id="GEP52913.1"/>
    </source>
</evidence>
<gene>
    <name evidence="1" type="ORF">RSO01_00790</name>
</gene>
<accession>A0A512N1R3</accession>
<reference evidence="1 2" key="1">
    <citation type="submission" date="2019-07" db="EMBL/GenBank/DDBJ databases">
        <title>Whole genome shotgun sequence of Reyranella soli NBRC 108950.</title>
        <authorList>
            <person name="Hosoyama A."/>
            <person name="Uohara A."/>
            <person name="Ohji S."/>
            <person name="Ichikawa N."/>
        </authorList>
    </citation>
    <scope>NUCLEOTIDE SEQUENCE [LARGE SCALE GENOMIC DNA]</scope>
    <source>
        <strain evidence="1 2">NBRC 108950</strain>
    </source>
</reference>
<evidence type="ECO:0000313" key="2">
    <source>
        <dbReference type="Proteomes" id="UP000321058"/>
    </source>
</evidence>
<name>A0A512N1R3_9HYPH</name>
<sequence>MPRYALVGVVSVCVTFNPAIFHPALAQDGHHGQGHVENHDWYQELKQPGTGLSCCNGTLNGVEGDCRPTRAYVNDDGQWYALLNGRWVPVPPRVVLQQLAPDGSSHICASKSGMIYCFLGGSPKI</sequence>
<protein>
    <submittedName>
        <fullName evidence="1">Uncharacterized protein</fullName>
    </submittedName>
</protein>
<organism evidence="1 2">
    <name type="scientific">Reyranella soli</name>
    <dbReference type="NCBI Taxonomy" id="1230389"/>
    <lineage>
        <taxon>Bacteria</taxon>
        <taxon>Pseudomonadati</taxon>
        <taxon>Pseudomonadota</taxon>
        <taxon>Alphaproteobacteria</taxon>
        <taxon>Hyphomicrobiales</taxon>
        <taxon>Reyranellaceae</taxon>
        <taxon>Reyranella</taxon>
    </lineage>
</organism>
<comment type="caution">
    <text evidence="1">The sequence shown here is derived from an EMBL/GenBank/DDBJ whole genome shotgun (WGS) entry which is preliminary data.</text>
</comment>
<dbReference type="AlphaFoldDB" id="A0A512N1R3"/>
<dbReference type="EMBL" id="BKAJ01000003">
    <property type="protein sequence ID" value="GEP52913.1"/>
    <property type="molecule type" value="Genomic_DNA"/>
</dbReference>
<dbReference type="Proteomes" id="UP000321058">
    <property type="component" value="Unassembled WGS sequence"/>
</dbReference>
<proteinExistence type="predicted"/>